<dbReference type="RefSeq" id="WP_049714121.1">
    <property type="nucleotide sequence ID" value="NZ_LFXA01000002.1"/>
</dbReference>
<dbReference type="GO" id="GO:0030639">
    <property type="term" value="P:polyketide biosynthetic process"/>
    <property type="evidence" value="ECO:0007669"/>
    <property type="project" value="InterPro"/>
</dbReference>
<dbReference type="InterPro" id="IPR011008">
    <property type="entry name" value="Dimeric_a/b-barrel"/>
</dbReference>
<name>A0A0K9XJZ9_9ACTN</name>
<dbReference type="STRING" id="1678637.AC230_01695"/>
<dbReference type="AlphaFoldDB" id="A0A0K9XJZ9"/>
<dbReference type="EMBL" id="LFXA01000002">
    <property type="protein sequence ID" value="KNB53416.1"/>
    <property type="molecule type" value="Genomic_DNA"/>
</dbReference>
<organism evidence="1 2">
    <name type="scientific">Streptomyces caatingaensis</name>
    <dbReference type="NCBI Taxonomy" id="1678637"/>
    <lineage>
        <taxon>Bacteria</taxon>
        <taxon>Bacillati</taxon>
        <taxon>Actinomycetota</taxon>
        <taxon>Actinomycetes</taxon>
        <taxon>Kitasatosporales</taxon>
        <taxon>Streptomycetaceae</taxon>
        <taxon>Streptomyces</taxon>
    </lineage>
</organism>
<proteinExistence type="predicted"/>
<dbReference type="PATRIC" id="fig|1678637.3.peg.363"/>
<evidence type="ECO:0000313" key="1">
    <source>
        <dbReference type="EMBL" id="KNB53416.1"/>
    </source>
</evidence>
<reference evidence="2" key="1">
    <citation type="submission" date="2015-07" db="EMBL/GenBank/DDBJ databases">
        <title>Draft genome sequence of Streptomyces sp. CMAA 1322, a bacterium isolated from Caatinga biome, from dry forest semiarid of Brazil.</title>
        <authorList>
            <person name="Santos S.N."/>
            <person name="Gacesa R."/>
            <person name="Taketani R.G."/>
            <person name="Long P.F."/>
            <person name="Melo I.S."/>
        </authorList>
    </citation>
    <scope>NUCLEOTIDE SEQUENCE [LARGE SCALE GENOMIC DNA]</scope>
    <source>
        <strain evidence="2">CMAA 1322</strain>
    </source>
</reference>
<comment type="caution">
    <text evidence="1">The sequence shown here is derived from an EMBL/GenBank/DDBJ whole genome shotgun (WGS) entry which is preliminary data.</text>
</comment>
<accession>A0A0K9XJZ9</accession>
<sequence>MAYRALMVLRMDPEDAEHVAAAFAEHDTSSLPHEIGVKRRTLFRFHDLYMHLIEADDDIMERLYQARSNPLFQEVNERVGRFLTPYATDWRELKDSKAEVFYSWTAE</sequence>
<dbReference type="Proteomes" id="UP000037288">
    <property type="component" value="Unassembled WGS sequence"/>
</dbReference>
<dbReference type="OrthoDB" id="4147507at2"/>
<dbReference type="InterPro" id="IPR006765">
    <property type="entry name" value="Polyketide_synth_cyclase"/>
</dbReference>
<evidence type="ECO:0000313" key="2">
    <source>
        <dbReference type="Proteomes" id="UP000037288"/>
    </source>
</evidence>
<protein>
    <submittedName>
        <fullName evidence="1">Polyketide synthase</fullName>
    </submittedName>
</protein>
<dbReference type="Gene3D" id="3.30.70.1090">
    <property type="entry name" value="Dimeric alpha+beta barrel"/>
    <property type="match status" value="1"/>
</dbReference>
<keyword evidence="2" id="KW-1185">Reference proteome</keyword>
<gene>
    <name evidence="1" type="ORF">AC230_01695</name>
</gene>
<dbReference type="InterPro" id="IPR038474">
    <property type="entry name" value="Polyketide_synth_cyclase_sf"/>
</dbReference>
<dbReference type="Pfam" id="PF04673">
    <property type="entry name" value="Cyclase_polyket"/>
    <property type="match status" value="1"/>
</dbReference>
<dbReference type="SUPFAM" id="SSF54909">
    <property type="entry name" value="Dimeric alpha+beta barrel"/>
    <property type="match status" value="1"/>
</dbReference>